<proteinExistence type="predicted"/>
<dbReference type="Pfam" id="PF00403">
    <property type="entry name" value="HMA"/>
    <property type="match status" value="1"/>
</dbReference>
<keyword evidence="1" id="KW-0732">Signal</keyword>
<dbReference type="Gene3D" id="3.30.70.100">
    <property type="match status" value="1"/>
</dbReference>
<evidence type="ECO:0000313" key="3">
    <source>
        <dbReference type="EMBL" id="UWX54733.1"/>
    </source>
</evidence>
<protein>
    <submittedName>
        <fullName evidence="3">Cation transporter</fullName>
    </submittedName>
</protein>
<dbReference type="CDD" id="cd00371">
    <property type="entry name" value="HMA"/>
    <property type="match status" value="1"/>
</dbReference>
<name>A0ABY5Y6T4_9FLAO</name>
<organism evidence="3 4">
    <name type="scientific">Maribacter litopenaei</name>
    <dbReference type="NCBI Taxonomy" id="2976127"/>
    <lineage>
        <taxon>Bacteria</taxon>
        <taxon>Pseudomonadati</taxon>
        <taxon>Bacteroidota</taxon>
        <taxon>Flavobacteriia</taxon>
        <taxon>Flavobacteriales</taxon>
        <taxon>Flavobacteriaceae</taxon>
        <taxon>Maribacter</taxon>
    </lineage>
</organism>
<dbReference type="EMBL" id="CP104205">
    <property type="protein sequence ID" value="UWX54733.1"/>
    <property type="molecule type" value="Genomic_DNA"/>
</dbReference>
<dbReference type="InterPro" id="IPR006121">
    <property type="entry name" value="HMA_dom"/>
</dbReference>
<dbReference type="PROSITE" id="PS50846">
    <property type="entry name" value="HMA_2"/>
    <property type="match status" value="1"/>
</dbReference>
<accession>A0ABY5Y6T4</accession>
<sequence>MKLFLTFTALFFVSTLSSAQEGPTEAEKITSVLIEVEGMACQEGCADKISSNLNGTPGITSAEVSYVKKEAIVKFNPNIISLSDIKSIITNTKVKEYTYTIGKTTIKEK</sequence>
<dbReference type="SUPFAM" id="SSF55008">
    <property type="entry name" value="HMA, heavy metal-associated domain"/>
    <property type="match status" value="1"/>
</dbReference>
<reference evidence="3" key="1">
    <citation type="submission" date="2022-09" db="EMBL/GenBank/DDBJ databases">
        <title>Maribacter litopenaei sp. nov., isolated from the intestinal tract of the Pacific White Shrimp, Litopenaeus vannamei.</title>
        <authorList>
            <person name="Kim S.Y."/>
            <person name="Hwang C.Y."/>
        </authorList>
    </citation>
    <scope>NUCLEOTIDE SEQUENCE</scope>
    <source>
        <strain evidence="3">HL-LV01</strain>
    </source>
</reference>
<evidence type="ECO:0000256" key="1">
    <source>
        <dbReference type="SAM" id="SignalP"/>
    </source>
</evidence>
<feature type="signal peptide" evidence="1">
    <location>
        <begin position="1"/>
        <end position="19"/>
    </location>
</feature>
<evidence type="ECO:0000313" key="4">
    <source>
        <dbReference type="Proteomes" id="UP001059209"/>
    </source>
</evidence>
<evidence type="ECO:0000259" key="2">
    <source>
        <dbReference type="PROSITE" id="PS50846"/>
    </source>
</evidence>
<dbReference type="Proteomes" id="UP001059209">
    <property type="component" value="Chromosome"/>
</dbReference>
<dbReference type="RefSeq" id="WP_260572590.1">
    <property type="nucleotide sequence ID" value="NZ_CP104205.1"/>
</dbReference>
<dbReference type="InterPro" id="IPR036163">
    <property type="entry name" value="HMA_dom_sf"/>
</dbReference>
<gene>
    <name evidence="3" type="ORF">NYZ99_18215</name>
</gene>
<feature type="chain" id="PRO_5045071546" evidence="1">
    <location>
        <begin position="20"/>
        <end position="109"/>
    </location>
</feature>
<feature type="domain" description="HMA" evidence="2">
    <location>
        <begin position="30"/>
        <end position="97"/>
    </location>
</feature>
<keyword evidence="4" id="KW-1185">Reference proteome</keyword>